<keyword evidence="7" id="KW-0732">Signal</keyword>
<dbReference type="InterPro" id="IPR006181">
    <property type="entry name" value="D-amino_acid_oxidase_CS"/>
</dbReference>
<dbReference type="GO" id="GO:0003884">
    <property type="term" value="F:D-amino-acid oxidase activity"/>
    <property type="evidence" value="ECO:0007669"/>
    <property type="project" value="InterPro"/>
</dbReference>
<organism evidence="9 10">
    <name type="scientific">Lepidopterella palustris CBS 459.81</name>
    <dbReference type="NCBI Taxonomy" id="1314670"/>
    <lineage>
        <taxon>Eukaryota</taxon>
        <taxon>Fungi</taxon>
        <taxon>Dikarya</taxon>
        <taxon>Ascomycota</taxon>
        <taxon>Pezizomycotina</taxon>
        <taxon>Dothideomycetes</taxon>
        <taxon>Pleosporomycetidae</taxon>
        <taxon>Mytilinidiales</taxon>
        <taxon>Argynnaceae</taxon>
        <taxon>Lepidopterella</taxon>
    </lineage>
</organism>
<keyword evidence="10" id="KW-1185">Reference proteome</keyword>
<comment type="similarity">
    <text evidence="2">Belongs to the DAMOX/DASOX family.</text>
</comment>
<evidence type="ECO:0000256" key="3">
    <source>
        <dbReference type="ARBA" id="ARBA00022630"/>
    </source>
</evidence>
<dbReference type="GO" id="GO:0071949">
    <property type="term" value="F:FAD binding"/>
    <property type="evidence" value="ECO:0007669"/>
    <property type="project" value="InterPro"/>
</dbReference>
<dbReference type="Proteomes" id="UP000250266">
    <property type="component" value="Unassembled WGS sequence"/>
</dbReference>
<evidence type="ECO:0000256" key="1">
    <source>
        <dbReference type="ARBA" id="ARBA00001974"/>
    </source>
</evidence>
<protein>
    <submittedName>
        <fullName evidence="9">Nucleotide-binding domain-containing protein</fullName>
    </submittedName>
</protein>
<keyword evidence="4 6" id="KW-0274">FAD</keyword>
<evidence type="ECO:0000313" key="10">
    <source>
        <dbReference type="Proteomes" id="UP000250266"/>
    </source>
</evidence>
<dbReference type="EMBL" id="KV745479">
    <property type="protein sequence ID" value="OCK74440.1"/>
    <property type="molecule type" value="Genomic_DNA"/>
</dbReference>
<evidence type="ECO:0000256" key="4">
    <source>
        <dbReference type="ARBA" id="ARBA00022827"/>
    </source>
</evidence>
<keyword evidence="5" id="KW-0560">Oxidoreductase</keyword>
<feature type="binding site" evidence="6">
    <location>
        <position position="324"/>
    </location>
    <ligand>
        <name>D-dopa</name>
        <dbReference type="ChEBI" id="CHEBI:149689"/>
    </ligand>
</feature>
<gene>
    <name evidence="9" type="ORF">K432DRAFT_386811</name>
</gene>
<feature type="binding site" evidence="6">
    <location>
        <position position="203"/>
    </location>
    <ligand>
        <name>FAD</name>
        <dbReference type="ChEBI" id="CHEBI:57692"/>
    </ligand>
</feature>
<dbReference type="PIRSF" id="PIRSF000189">
    <property type="entry name" value="D-aa_oxidase"/>
    <property type="match status" value="1"/>
</dbReference>
<dbReference type="OrthoDB" id="2015447at2759"/>
<evidence type="ECO:0000256" key="2">
    <source>
        <dbReference type="ARBA" id="ARBA00006730"/>
    </source>
</evidence>
<proteinExistence type="inferred from homology"/>
<dbReference type="SUPFAM" id="SSF54373">
    <property type="entry name" value="FAD-linked reductases, C-terminal domain"/>
    <property type="match status" value="1"/>
</dbReference>
<evidence type="ECO:0000259" key="8">
    <source>
        <dbReference type="Pfam" id="PF01266"/>
    </source>
</evidence>
<evidence type="ECO:0000313" key="9">
    <source>
        <dbReference type="EMBL" id="OCK74440.1"/>
    </source>
</evidence>
<evidence type="ECO:0000256" key="5">
    <source>
        <dbReference type="ARBA" id="ARBA00023002"/>
    </source>
</evidence>
<dbReference type="AlphaFoldDB" id="A0A8E2DZ67"/>
<dbReference type="GO" id="GO:0005737">
    <property type="term" value="C:cytoplasm"/>
    <property type="evidence" value="ECO:0007669"/>
    <property type="project" value="TreeGrafter"/>
</dbReference>
<dbReference type="GO" id="GO:0019478">
    <property type="term" value="P:D-amino acid catabolic process"/>
    <property type="evidence" value="ECO:0007669"/>
    <property type="project" value="TreeGrafter"/>
</dbReference>
<reference evidence="9 10" key="1">
    <citation type="journal article" date="2016" name="Nat. Commun.">
        <title>Ectomycorrhizal ecology is imprinted in the genome of the dominant symbiotic fungus Cenococcum geophilum.</title>
        <authorList>
            <consortium name="DOE Joint Genome Institute"/>
            <person name="Peter M."/>
            <person name="Kohler A."/>
            <person name="Ohm R.A."/>
            <person name="Kuo A."/>
            <person name="Krutzmann J."/>
            <person name="Morin E."/>
            <person name="Arend M."/>
            <person name="Barry K.W."/>
            <person name="Binder M."/>
            <person name="Choi C."/>
            <person name="Clum A."/>
            <person name="Copeland A."/>
            <person name="Grisel N."/>
            <person name="Haridas S."/>
            <person name="Kipfer T."/>
            <person name="LaButti K."/>
            <person name="Lindquist E."/>
            <person name="Lipzen A."/>
            <person name="Maire R."/>
            <person name="Meier B."/>
            <person name="Mihaltcheva S."/>
            <person name="Molinier V."/>
            <person name="Murat C."/>
            <person name="Poggeler S."/>
            <person name="Quandt C.A."/>
            <person name="Sperisen C."/>
            <person name="Tritt A."/>
            <person name="Tisserant E."/>
            <person name="Crous P.W."/>
            <person name="Henrissat B."/>
            <person name="Nehls U."/>
            <person name="Egli S."/>
            <person name="Spatafora J.W."/>
            <person name="Grigoriev I.V."/>
            <person name="Martin F.M."/>
        </authorList>
    </citation>
    <scope>NUCLEOTIDE SEQUENCE [LARGE SCALE GENOMIC DNA]</scope>
    <source>
        <strain evidence="9 10">CBS 459.81</strain>
    </source>
</reference>
<dbReference type="PANTHER" id="PTHR11530">
    <property type="entry name" value="D-AMINO ACID OXIDASE"/>
    <property type="match status" value="1"/>
</dbReference>
<evidence type="ECO:0000256" key="6">
    <source>
        <dbReference type="PIRSR" id="PIRSR000189-1"/>
    </source>
</evidence>
<dbReference type="Pfam" id="PF01266">
    <property type="entry name" value="DAO"/>
    <property type="match status" value="1"/>
</dbReference>
<feature type="binding site" evidence="6">
    <location>
        <begin position="43"/>
        <end position="44"/>
    </location>
    <ligand>
        <name>FAD</name>
        <dbReference type="ChEBI" id="CHEBI:57692"/>
    </ligand>
</feature>
<name>A0A8E2DZ67_9PEZI</name>
<feature type="chain" id="PRO_5034599601" evidence="7">
    <location>
        <begin position="18"/>
        <end position="435"/>
    </location>
</feature>
<dbReference type="PANTHER" id="PTHR11530:SF11">
    <property type="entry name" value="D-ASPARTATE OXIDASE"/>
    <property type="match status" value="1"/>
</dbReference>
<feature type="domain" description="FAD dependent oxidoreductase" evidence="8">
    <location>
        <begin position="3"/>
        <end position="375"/>
    </location>
</feature>
<feature type="binding site" evidence="6">
    <location>
        <position position="265"/>
    </location>
    <ligand>
        <name>D-dopa</name>
        <dbReference type="ChEBI" id="CHEBI:149689"/>
    </ligand>
</feature>
<feature type="binding site" evidence="6">
    <location>
        <position position="362"/>
    </location>
    <ligand>
        <name>D-dopa</name>
        <dbReference type="ChEBI" id="CHEBI:149689"/>
    </ligand>
</feature>
<evidence type="ECO:0000256" key="7">
    <source>
        <dbReference type="SAM" id="SignalP"/>
    </source>
</evidence>
<dbReference type="PROSITE" id="PS00677">
    <property type="entry name" value="DAO"/>
    <property type="match status" value="1"/>
</dbReference>
<comment type="cofactor">
    <cofactor evidence="1 6">
        <name>FAD</name>
        <dbReference type="ChEBI" id="CHEBI:57692"/>
    </cofactor>
</comment>
<dbReference type="InterPro" id="IPR023209">
    <property type="entry name" value="DAO"/>
</dbReference>
<dbReference type="SUPFAM" id="SSF51971">
    <property type="entry name" value="Nucleotide-binding domain"/>
    <property type="match status" value="1"/>
</dbReference>
<sequence length="435" mass="47451">MTHVVVIGAGVIGLQTAVSLLDAGYRVTIVAEHYPGDSSVEYTSMWAGAQWRTHATKEQEESKWDIESYWYWMGVIERGGQTKDDMGVEVYPSYFYWANQTPESASRSSIWFADLVRNFAFLPPTALPPNTYAGIRYDSIAINPPKYLAYLYSRARTGGATTIREKLPTDKGMVAAIEKATSIVKSVESTYNDVDIAAFINCTGLAAGTLVPDPDVYPIKGETLLVRINDVFTPTFRSDINTFDPTSHVPAIFTHVDEAIPSVTYIIPRPGTITYVLGGTKEPDNWDTASNAGTLSDIQNRCRALWPALEHADFKQVASQVGLRPGRRGGARVELEEVQLGRSDGSKEGRKLAVIHHYGHAGAGYQNSIGSARKVVGLVGEVFGKSLAEELMKRAGGGEIGSRTGLLTGMKTEDEDDAEATGRRLAEAVMKYGRV</sequence>
<keyword evidence="3" id="KW-0285">Flavoprotein</keyword>
<feature type="binding site" evidence="6">
    <location>
        <position position="184"/>
    </location>
    <ligand>
        <name>FAD</name>
        <dbReference type="ChEBI" id="CHEBI:57692"/>
    </ligand>
</feature>
<dbReference type="InterPro" id="IPR006076">
    <property type="entry name" value="FAD-dep_OxRdtase"/>
</dbReference>
<accession>A0A8E2DZ67</accession>
<feature type="signal peptide" evidence="7">
    <location>
        <begin position="1"/>
        <end position="17"/>
    </location>
</feature>
<dbReference type="Gene3D" id="3.30.9.10">
    <property type="entry name" value="D-Amino Acid Oxidase, subunit A, domain 2"/>
    <property type="match status" value="1"/>
</dbReference>
<dbReference type="Gene3D" id="3.40.50.720">
    <property type="entry name" value="NAD(P)-binding Rossmann-like Domain"/>
    <property type="match status" value="1"/>
</dbReference>